<keyword evidence="1" id="KW-0802">TPR repeat</keyword>
<comment type="caution">
    <text evidence="2">The sequence shown here is derived from an EMBL/GenBank/DDBJ whole genome shotgun (WGS) entry which is preliminary data.</text>
</comment>
<gene>
    <name evidence="2" type="ORF">PN36_04840</name>
    <name evidence="3" type="ORF">PN36_04950</name>
</gene>
<dbReference type="InterPro" id="IPR011990">
    <property type="entry name" value="TPR-like_helical_dom_sf"/>
</dbReference>
<evidence type="ECO:0000313" key="2">
    <source>
        <dbReference type="EMBL" id="TGO03536.1"/>
    </source>
</evidence>
<evidence type="ECO:0000256" key="1">
    <source>
        <dbReference type="PROSITE-ProRule" id="PRU00339"/>
    </source>
</evidence>
<feature type="repeat" description="TPR" evidence="1">
    <location>
        <begin position="69"/>
        <end position="102"/>
    </location>
</feature>
<dbReference type="PROSITE" id="PS50005">
    <property type="entry name" value="TPR"/>
    <property type="match status" value="2"/>
</dbReference>
<dbReference type="PROSITE" id="PS50293">
    <property type="entry name" value="TPR_REGION"/>
    <property type="match status" value="2"/>
</dbReference>
<proteinExistence type="predicted"/>
<dbReference type="Proteomes" id="UP000030428">
    <property type="component" value="Unassembled WGS sequence"/>
</dbReference>
<organism evidence="2 4">
    <name type="scientific">Candidatus Thiomargarita nelsonii</name>
    <dbReference type="NCBI Taxonomy" id="1003181"/>
    <lineage>
        <taxon>Bacteria</taxon>
        <taxon>Pseudomonadati</taxon>
        <taxon>Pseudomonadota</taxon>
        <taxon>Gammaproteobacteria</taxon>
        <taxon>Thiotrichales</taxon>
        <taxon>Thiotrichaceae</taxon>
        <taxon>Thiomargarita</taxon>
    </lineage>
</organism>
<dbReference type="InterPro" id="IPR019734">
    <property type="entry name" value="TPR_rpt"/>
</dbReference>
<dbReference type="Pfam" id="PF13414">
    <property type="entry name" value="TPR_11"/>
    <property type="match status" value="2"/>
</dbReference>
<evidence type="ECO:0000313" key="4">
    <source>
        <dbReference type="Proteomes" id="UP000030428"/>
    </source>
</evidence>
<feature type="repeat" description="TPR" evidence="1">
    <location>
        <begin position="35"/>
        <end position="68"/>
    </location>
</feature>
<sequence>MSGWKEQIIQLQNEGNWHTMLQLAKRWTEAKPRNATAWYAVGVASHQLGEYNQSSDAFQRSLKLDPDNAQTWANLGAVYSCFEEYEKAIEVYETAVKKAPKDADILLCLGRAYLAVKRHHKKFGPVLEKLTGMAPEKAMR</sequence>
<dbReference type="EMBL" id="JSZA02000013">
    <property type="protein sequence ID" value="TGO03542.1"/>
    <property type="molecule type" value="Genomic_DNA"/>
</dbReference>
<name>A0A4E0RKP5_9GAMM</name>
<protein>
    <recommendedName>
        <fullName evidence="5">TPR repeat-containing protein</fullName>
    </recommendedName>
</protein>
<evidence type="ECO:0008006" key="5">
    <source>
        <dbReference type="Google" id="ProtNLM"/>
    </source>
</evidence>
<evidence type="ECO:0000313" key="3">
    <source>
        <dbReference type="EMBL" id="TGO03542.1"/>
    </source>
</evidence>
<dbReference type="PANTHER" id="PTHR12558:SF13">
    <property type="entry name" value="CELL DIVISION CYCLE PROTEIN 27 HOMOLOG"/>
    <property type="match status" value="1"/>
</dbReference>
<reference evidence="2 4" key="1">
    <citation type="journal article" date="2016" name="Front. Microbiol.">
        <title>Single-Cell (Meta-)Genomics of a Dimorphic Candidatus Thiomargarita nelsonii Reveals Genomic Plasticity.</title>
        <authorList>
            <person name="Flood B.E."/>
            <person name="Fliss P."/>
            <person name="Jones D.S."/>
            <person name="Dick G.J."/>
            <person name="Jain S."/>
            <person name="Kaster A.K."/>
            <person name="Winkel M."/>
            <person name="Mussmann M."/>
            <person name="Bailey J."/>
        </authorList>
    </citation>
    <scope>NUCLEOTIDE SEQUENCE [LARGE SCALE GENOMIC DNA]</scope>
    <source>
        <strain evidence="2">Hydrate Ridge</strain>
    </source>
</reference>
<dbReference type="PANTHER" id="PTHR12558">
    <property type="entry name" value="CELL DIVISION CYCLE 16,23,27"/>
    <property type="match status" value="1"/>
</dbReference>
<dbReference type="SUPFAM" id="SSF48452">
    <property type="entry name" value="TPR-like"/>
    <property type="match status" value="1"/>
</dbReference>
<dbReference type="SMART" id="SM00028">
    <property type="entry name" value="TPR"/>
    <property type="match status" value="2"/>
</dbReference>
<dbReference type="EMBL" id="JSZA02000013">
    <property type="protein sequence ID" value="TGO03536.1"/>
    <property type="molecule type" value="Genomic_DNA"/>
</dbReference>
<accession>A0A4E0RKP5</accession>
<keyword evidence="4" id="KW-1185">Reference proteome</keyword>
<dbReference type="Gene3D" id="1.25.40.10">
    <property type="entry name" value="Tetratricopeptide repeat domain"/>
    <property type="match status" value="1"/>
</dbReference>
<dbReference type="AlphaFoldDB" id="A0A4E0RKP5"/>